<dbReference type="SUPFAM" id="SSF55729">
    <property type="entry name" value="Acyl-CoA N-acyltransferases (Nat)"/>
    <property type="match status" value="1"/>
</dbReference>
<accession>A0A1W2DSW6</accession>
<name>A0A1W2DSW6_9FIRM</name>
<gene>
    <name evidence="1" type="ORF">SAMN04488500_1188</name>
</gene>
<dbReference type="Proteomes" id="UP000192738">
    <property type="component" value="Unassembled WGS sequence"/>
</dbReference>
<evidence type="ECO:0008006" key="3">
    <source>
        <dbReference type="Google" id="ProtNLM"/>
    </source>
</evidence>
<evidence type="ECO:0000313" key="1">
    <source>
        <dbReference type="EMBL" id="SMD00550.1"/>
    </source>
</evidence>
<dbReference type="Gene3D" id="3.40.630.30">
    <property type="match status" value="1"/>
</dbReference>
<sequence>MGEPELQLSEILLSPEKEIPQAVLDTIDNSFVFSLEELNHAKRRKKTMYISSNKKGEFIGYCITSVGFPFEVAEEIEYDIEGKVVWIDVFEIAVPHQGYNYGRVFVEQIKSRCSYDILLLSIEDSICFWQQMDFKVISYSGEMAYMIYEGQI</sequence>
<dbReference type="RefSeq" id="WP_084577288.1">
    <property type="nucleotide sequence ID" value="NZ_CP155572.1"/>
</dbReference>
<keyword evidence="2" id="KW-1185">Reference proteome</keyword>
<dbReference type="InterPro" id="IPR016181">
    <property type="entry name" value="Acyl_CoA_acyltransferase"/>
</dbReference>
<proteinExistence type="predicted"/>
<organism evidence="1 2">
    <name type="scientific">Sporomusa malonica</name>
    <dbReference type="NCBI Taxonomy" id="112901"/>
    <lineage>
        <taxon>Bacteria</taxon>
        <taxon>Bacillati</taxon>
        <taxon>Bacillota</taxon>
        <taxon>Negativicutes</taxon>
        <taxon>Selenomonadales</taxon>
        <taxon>Sporomusaceae</taxon>
        <taxon>Sporomusa</taxon>
    </lineage>
</organism>
<reference evidence="1 2" key="1">
    <citation type="submission" date="2017-04" db="EMBL/GenBank/DDBJ databases">
        <authorList>
            <person name="Afonso C.L."/>
            <person name="Miller P.J."/>
            <person name="Scott M.A."/>
            <person name="Spackman E."/>
            <person name="Goraichik I."/>
            <person name="Dimitrov K.M."/>
            <person name="Suarez D.L."/>
            <person name="Swayne D.E."/>
        </authorList>
    </citation>
    <scope>NUCLEOTIDE SEQUENCE [LARGE SCALE GENOMIC DNA]</scope>
    <source>
        <strain evidence="1 2">DSM 5090</strain>
    </source>
</reference>
<dbReference type="AlphaFoldDB" id="A0A1W2DSW6"/>
<evidence type="ECO:0000313" key="2">
    <source>
        <dbReference type="Proteomes" id="UP000192738"/>
    </source>
</evidence>
<protein>
    <recommendedName>
        <fullName evidence="3">N-acetyltransferase domain-containing protein</fullName>
    </recommendedName>
</protein>
<dbReference type="EMBL" id="FWXI01000018">
    <property type="protein sequence ID" value="SMD00550.1"/>
    <property type="molecule type" value="Genomic_DNA"/>
</dbReference>